<dbReference type="AlphaFoldDB" id="A0A085ZPP3"/>
<dbReference type="EMBL" id="JPRL01000001">
    <property type="protein sequence ID" value="KFF06407.1"/>
    <property type="molecule type" value="Genomic_DNA"/>
</dbReference>
<dbReference type="InterPro" id="IPR011006">
    <property type="entry name" value="CheY-like_superfamily"/>
</dbReference>
<dbReference type="GO" id="GO:0000160">
    <property type="term" value="P:phosphorelay signal transduction system"/>
    <property type="evidence" value="ECO:0007669"/>
    <property type="project" value="InterPro"/>
</dbReference>
<evidence type="ECO:0000259" key="2">
    <source>
        <dbReference type="PROSITE" id="PS50110"/>
    </source>
</evidence>
<evidence type="ECO:0000313" key="4">
    <source>
        <dbReference type="Proteomes" id="UP000028715"/>
    </source>
</evidence>
<dbReference type="Proteomes" id="UP000028715">
    <property type="component" value="Unassembled WGS sequence"/>
</dbReference>
<keyword evidence="1" id="KW-0597">Phosphoprotein</keyword>
<dbReference type="eggNOG" id="COG3706">
    <property type="taxonomic scope" value="Bacteria"/>
</dbReference>
<name>A0A085ZPP3_9FLAO</name>
<dbReference type="Gene3D" id="3.40.50.2300">
    <property type="match status" value="1"/>
</dbReference>
<gene>
    <name evidence="3" type="ORF">IW19_13190</name>
</gene>
<dbReference type="PANTHER" id="PTHR44520">
    <property type="entry name" value="RESPONSE REGULATOR RCP1-RELATED"/>
    <property type="match status" value="1"/>
</dbReference>
<dbReference type="InterPro" id="IPR001789">
    <property type="entry name" value="Sig_transdc_resp-reg_receiver"/>
</dbReference>
<dbReference type="SUPFAM" id="SSF52172">
    <property type="entry name" value="CheY-like"/>
    <property type="match status" value="1"/>
</dbReference>
<comment type="caution">
    <text evidence="3">The sequence shown here is derived from an EMBL/GenBank/DDBJ whole genome shotgun (WGS) entry which is preliminary data.</text>
</comment>
<dbReference type="STRING" id="362418.IW19_13190"/>
<evidence type="ECO:0000256" key="1">
    <source>
        <dbReference type="PROSITE-ProRule" id="PRU00169"/>
    </source>
</evidence>
<dbReference type="InterPro" id="IPR052893">
    <property type="entry name" value="TCS_response_regulator"/>
</dbReference>
<proteinExistence type="predicted"/>
<dbReference type="SMART" id="SM00448">
    <property type="entry name" value="REC"/>
    <property type="match status" value="1"/>
</dbReference>
<feature type="modified residue" description="4-aspartylphosphate" evidence="1">
    <location>
        <position position="58"/>
    </location>
</feature>
<keyword evidence="4" id="KW-1185">Reference proteome</keyword>
<dbReference type="PANTHER" id="PTHR44520:SF2">
    <property type="entry name" value="RESPONSE REGULATOR RCP1"/>
    <property type="match status" value="1"/>
</dbReference>
<feature type="domain" description="Response regulatory" evidence="2">
    <location>
        <begin position="5"/>
        <end position="125"/>
    </location>
</feature>
<organism evidence="3 4">
    <name type="scientific">Flavobacterium reichenbachii</name>
    <dbReference type="NCBI Taxonomy" id="362418"/>
    <lineage>
        <taxon>Bacteria</taxon>
        <taxon>Pseudomonadati</taxon>
        <taxon>Bacteroidota</taxon>
        <taxon>Flavobacteriia</taxon>
        <taxon>Flavobacteriales</taxon>
        <taxon>Flavobacteriaceae</taxon>
        <taxon>Flavobacterium</taxon>
    </lineage>
</organism>
<evidence type="ECO:0000313" key="3">
    <source>
        <dbReference type="EMBL" id="KFF06407.1"/>
    </source>
</evidence>
<accession>A0A085ZPP3</accession>
<reference evidence="3 4" key="1">
    <citation type="submission" date="2014-07" db="EMBL/GenBank/DDBJ databases">
        <title>Genome of Flavobacterium reichenbachii LMG 25512.</title>
        <authorList>
            <person name="Stropko S.J."/>
            <person name="Pipes S.E."/>
            <person name="Newman J.D."/>
        </authorList>
    </citation>
    <scope>NUCLEOTIDE SEQUENCE [LARGE SCALE GENOMIC DNA]</scope>
    <source>
        <strain evidence="3 4">LMG 25512</strain>
    </source>
</reference>
<protein>
    <recommendedName>
        <fullName evidence="2">Response regulatory domain-containing protein</fullName>
    </recommendedName>
</protein>
<dbReference type="PROSITE" id="PS50110">
    <property type="entry name" value="RESPONSE_REGULATORY"/>
    <property type="match status" value="1"/>
</dbReference>
<sequence>MLYKNILLIDDDQDDAEIFTDAIQSLERGILVQSLFNSVLAFEELRNKELLPDLILLDYNMPALNGYEFLQKMKTNERLQNIPVIMISTPTDEFILQAIKTDGLCRYFSKPNSYNELVSILSGIL</sequence>
<dbReference type="Pfam" id="PF00072">
    <property type="entry name" value="Response_reg"/>
    <property type="match status" value="1"/>
</dbReference>